<evidence type="ECO:0000313" key="2">
    <source>
        <dbReference type="Proteomes" id="UP000037510"/>
    </source>
</evidence>
<protein>
    <submittedName>
        <fullName evidence="1">Serine hydroxymethyltransferase</fullName>
    </submittedName>
</protein>
<feature type="non-terminal residue" evidence="1">
    <location>
        <position position="87"/>
    </location>
</feature>
<comment type="caution">
    <text evidence="1">The sequence shown here is derived from an EMBL/GenBank/DDBJ whole genome shotgun (WGS) entry which is preliminary data.</text>
</comment>
<gene>
    <name evidence="1" type="ORF">OBRU01_16850</name>
</gene>
<keyword evidence="1" id="KW-0808">Transferase</keyword>
<feature type="non-terminal residue" evidence="1">
    <location>
        <position position="1"/>
    </location>
</feature>
<keyword evidence="1" id="KW-0489">Methyltransferase</keyword>
<evidence type="ECO:0000313" key="1">
    <source>
        <dbReference type="EMBL" id="KOB66834.1"/>
    </source>
</evidence>
<dbReference type="Proteomes" id="UP000037510">
    <property type="component" value="Unassembled WGS sequence"/>
</dbReference>
<keyword evidence="2" id="KW-1185">Reference proteome</keyword>
<organism evidence="1 2">
    <name type="scientific">Operophtera brumata</name>
    <name type="common">Winter moth</name>
    <name type="synonym">Phalaena brumata</name>
    <dbReference type="NCBI Taxonomy" id="104452"/>
    <lineage>
        <taxon>Eukaryota</taxon>
        <taxon>Metazoa</taxon>
        <taxon>Ecdysozoa</taxon>
        <taxon>Arthropoda</taxon>
        <taxon>Hexapoda</taxon>
        <taxon>Insecta</taxon>
        <taxon>Pterygota</taxon>
        <taxon>Neoptera</taxon>
        <taxon>Endopterygota</taxon>
        <taxon>Lepidoptera</taxon>
        <taxon>Glossata</taxon>
        <taxon>Ditrysia</taxon>
        <taxon>Geometroidea</taxon>
        <taxon>Geometridae</taxon>
        <taxon>Larentiinae</taxon>
        <taxon>Operophtera</taxon>
    </lineage>
</organism>
<accession>A0A0L7KUY5</accession>
<sequence>PYIKETREIAELKIATYVAEHYSIKSVDHLGFVQDICKEIQKRLPNNINNLENFKLMSPKNAASQFIPDITNLAKSFMQLVKEVLII</sequence>
<dbReference type="GO" id="GO:0032259">
    <property type="term" value="P:methylation"/>
    <property type="evidence" value="ECO:0007669"/>
    <property type="project" value="UniProtKB-KW"/>
</dbReference>
<reference evidence="1 2" key="1">
    <citation type="journal article" date="2015" name="Genome Biol. Evol.">
        <title>The genome of winter moth (Operophtera brumata) provides a genomic perspective on sexual dimorphism and phenology.</title>
        <authorList>
            <person name="Derks M.F."/>
            <person name="Smit S."/>
            <person name="Salis L."/>
            <person name="Schijlen E."/>
            <person name="Bossers A."/>
            <person name="Mateman C."/>
            <person name="Pijl A.S."/>
            <person name="de Ridder D."/>
            <person name="Groenen M.A."/>
            <person name="Visser M.E."/>
            <person name="Megens H.J."/>
        </authorList>
    </citation>
    <scope>NUCLEOTIDE SEQUENCE [LARGE SCALE GENOMIC DNA]</scope>
    <source>
        <strain evidence="1">WM2013NL</strain>
        <tissue evidence="1">Head and thorax</tissue>
    </source>
</reference>
<dbReference type="EMBL" id="JTDY01005611">
    <property type="protein sequence ID" value="KOB66834.1"/>
    <property type="molecule type" value="Genomic_DNA"/>
</dbReference>
<dbReference type="GO" id="GO:0008168">
    <property type="term" value="F:methyltransferase activity"/>
    <property type="evidence" value="ECO:0007669"/>
    <property type="project" value="UniProtKB-KW"/>
</dbReference>
<proteinExistence type="predicted"/>
<name>A0A0L7KUY5_OPEBR</name>
<dbReference type="AlphaFoldDB" id="A0A0L7KUY5"/>